<feature type="domain" description="Polymerase nucleotidyl transferase" evidence="1">
    <location>
        <begin position="23"/>
        <end position="79"/>
    </location>
</feature>
<keyword evidence="3" id="KW-1185">Reference proteome</keyword>
<evidence type="ECO:0000313" key="3">
    <source>
        <dbReference type="Proteomes" id="UP000502041"/>
    </source>
</evidence>
<proteinExistence type="predicted"/>
<gene>
    <name evidence="2" type="ORF">HC248_00110</name>
</gene>
<protein>
    <recommendedName>
        <fullName evidence="1">Polymerase nucleotidyl transferase domain-containing protein</fullName>
    </recommendedName>
</protein>
<dbReference type="KEGG" id="pvac:HC248_00110"/>
<dbReference type="RefSeq" id="WP_168920781.1">
    <property type="nucleotide sequence ID" value="NZ_CP051461.1"/>
</dbReference>
<organism evidence="2 3">
    <name type="scientific">Polaromonas vacuolata</name>
    <dbReference type="NCBI Taxonomy" id="37448"/>
    <lineage>
        <taxon>Bacteria</taxon>
        <taxon>Pseudomonadati</taxon>
        <taxon>Pseudomonadota</taxon>
        <taxon>Betaproteobacteria</taxon>
        <taxon>Burkholderiales</taxon>
        <taxon>Comamonadaceae</taxon>
        <taxon>Polaromonas</taxon>
    </lineage>
</organism>
<dbReference type="SUPFAM" id="SSF81301">
    <property type="entry name" value="Nucleotidyltransferase"/>
    <property type="match status" value="1"/>
</dbReference>
<dbReference type="AlphaFoldDB" id="A0A6H2H4S3"/>
<dbReference type="EMBL" id="CP051461">
    <property type="protein sequence ID" value="QJC54848.1"/>
    <property type="molecule type" value="Genomic_DNA"/>
</dbReference>
<reference evidence="2 3" key="1">
    <citation type="submission" date="2020-04" db="EMBL/GenBank/DDBJ databases">
        <title>Complete genome of a Psychrophilic, Marine, Gas Vacuolate Bacterium Polaromonas vacuolata KCTC 22033T.</title>
        <authorList>
            <person name="Hwang K."/>
            <person name="Kim K.M."/>
        </authorList>
    </citation>
    <scope>NUCLEOTIDE SEQUENCE [LARGE SCALE GENOMIC DNA]</scope>
    <source>
        <strain evidence="2 3">KCTC 22033</strain>
    </source>
</reference>
<name>A0A6H2H4S3_9BURK</name>
<evidence type="ECO:0000313" key="2">
    <source>
        <dbReference type="EMBL" id="QJC54848.1"/>
    </source>
</evidence>
<dbReference type="GO" id="GO:0016779">
    <property type="term" value="F:nucleotidyltransferase activity"/>
    <property type="evidence" value="ECO:0007669"/>
    <property type="project" value="InterPro"/>
</dbReference>
<dbReference type="Proteomes" id="UP000502041">
    <property type="component" value="Chromosome"/>
</dbReference>
<evidence type="ECO:0000259" key="1">
    <source>
        <dbReference type="Pfam" id="PF01909"/>
    </source>
</evidence>
<dbReference type="Pfam" id="PF01909">
    <property type="entry name" value="NTP_transf_2"/>
    <property type="match status" value="1"/>
</dbReference>
<accession>A0A6H2H4S3</accession>
<dbReference type="Gene3D" id="3.30.460.10">
    <property type="entry name" value="Beta Polymerase, domain 2"/>
    <property type="match status" value="1"/>
</dbReference>
<sequence>MIRQRVVSSLCELAISLGCKAYGTEWHLFGSVERDEPDASDIDLMILCKNDDQADELRRVIDPDALALPLHLALLTFHEATEIDAVQVQRSHAIFP</sequence>
<dbReference type="InterPro" id="IPR002934">
    <property type="entry name" value="Polymerase_NTP_transf_dom"/>
</dbReference>
<dbReference type="InterPro" id="IPR043519">
    <property type="entry name" value="NT_sf"/>
</dbReference>